<evidence type="ECO:0000313" key="8">
    <source>
        <dbReference type="EMBL" id="NAW66654.1"/>
    </source>
</evidence>
<dbReference type="RefSeq" id="WP_161446120.1">
    <property type="nucleotide sequence ID" value="NZ_WXWU01000010.1"/>
</dbReference>
<evidence type="ECO:0000256" key="4">
    <source>
        <dbReference type="ARBA" id="ARBA00022692"/>
    </source>
</evidence>
<keyword evidence="6" id="KW-0472">Membrane</keyword>
<gene>
    <name evidence="8" type="ORF">CAG72_15680</name>
</gene>
<dbReference type="PANTHER" id="PTHR35093">
    <property type="entry name" value="OUTER MEMBRANE PROTEIN NMB0088-RELATED"/>
    <property type="match status" value="1"/>
</dbReference>
<accession>A0A7X4WDB5</accession>
<comment type="similarity">
    <text evidence="2">Belongs to the OmpP1/FadL family.</text>
</comment>
<keyword evidence="5" id="KW-0732">Signal</keyword>
<dbReference type="Proteomes" id="UP000465712">
    <property type="component" value="Unassembled WGS sequence"/>
</dbReference>
<organism evidence="8 9">
    <name type="scientific">Photobacterium halotolerans</name>
    <dbReference type="NCBI Taxonomy" id="265726"/>
    <lineage>
        <taxon>Bacteria</taxon>
        <taxon>Pseudomonadati</taxon>
        <taxon>Pseudomonadota</taxon>
        <taxon>Gammaproteobacteria</taxon>
        <taxon>Vibrionales</taxon>
        <taxon>Vibrionaceae</taxon>
        <taxon>Photobacterium</taxon>
    </lineage>
</organism>
<proteinExistence type="inferred from homology"/>
<protein>
    <submittedName>
        <fullName evidence="8">Aromatic hydrocarbon degradation protein</fullName>
    </submittedName>
</protein>
<dbReference type="OrthoDB" id="19849at2"/>
<keyword evidence="7" id="KW-0998">Cell outer membrane</keyword>
<evidence type="ECO:0000256" key="5">
    <source>
        <dbReference type="ARBA" id="ARBA00022729"/>
    </source>
</evidence>
<dbReference type="Gene3D" id="2.40.160.60">
    <property type="entry name" value="Outer membrane protein transport protein (OMPP1/FadL/TodX)"/>
    <property type="match status" value="1"/>
</dbReference>
<evidence type="ECO:0000256" key="2">
    <source>
        <dbReference type="ARBA" id="ARBA00008163"/>
    </source>
</evidence>
<evidence type="ECO:0000256" key="7">
    <source>
        <dbReference type="ARBA" id="ARBA00023237"/>
    </source>
</evidence>
<evidence type="ECO:0000256" key="3">
    <source>
        <dbReference type="ARBA" id="ARBA00022452"/>
    </source>
</evidence>
<dbReference type="AlphaFoldDB" id="A0A7X4WDB5"/>
<name>A0A7X4WDB5_9GAMM</name>
<dbReference type="PANTHER" id="PTHR35093:SF1">
    <property type="entry name" value="OUTER MEMBRANE LONG-CHAIN FATTY ACID RECEPTOR FADL FAMILY"/>
    <property type="match status" value="1"/>
</dbReference>
<comment type="caution">
    <text evidence="8">The sequence shown here is derived from an EMBL/GenBank/DDBJ whole genome shotgun (WGS) entry which is preliminary data.</text>
</comment>
<evidence type="ECO:0000256" key="6">
    <source>
        <dbReference type="ARBA" id="ARBA00023136"/>
    </source>
</evidence>
<dbReference type="Pfam" id="PF03349">
    <property type="entry name" value="Toluene_X"/>
    <property type="match status" value="1"/>
</dbReference>
<dbReference type="EMBL" id="WXWW01000227">
    <property type="protein sequence ID" value="NAW66654.1"/>
    <property type="molecule type" value="Genomic_DNA"/>
</dbReference>
<sequence length="414" mass="44930">MYKKRLFTKTLMATAVMLASQQSLAAGFQLNSQSATGLGRAFAGDAVIADNASVMSRNAAAMTLFNAPAMSLGLNVIDTDIEVKNARYSTPYGSSSLDDAQIGDRSYVPNLYYVHPVNNKLALGAGIYSNFGTKTEFSSSYAANEFGGLTDVKSLNLALNAAYRLNNQWSVGGGLDIIYGQGKLQRSNQTLEGLVQQQTGVAGPLLDVDVDGTAVGFNLGTVYELNDANRFGLSYHYSPELKAEGDIYAQTAGGNLNGQSLLMPLPDMVEFSGFHQLNSQFAVHYSVQWIEWSSFDALKTNKGVTLNDYQWQDGWHYAIGGTYTVNSDWTLRAGYMYDTSAQDKKTSISVPDSDRQWFSGGFSYNLNSKSTLDVGLTYLMGEDIAATEQTTATSINATTRADALLYGVQYSRSF</sequence>
<keyword evidence="4" id="KW-0812">Transmembrane</keyword>
<evidence type="ECO:0000313" key="9">
    <source>
        <dbReference type="Proteomes" id="UP000465712"/>
    </source>
</evidence>
<dbReference type="SUPFAM" id="SSF56935">
    <property type="entry name" value="Porins"/>
    <property type="match status" value="1"/>
</dbReference>
<dbReference type="GO" id="GO:0009279">
    <property type="term" value="C:cell outer membrane"/>
    <property type="evidence" value="ECO:0007669"/>
    <property type="project" value="UniProtKB-SubCell"/>
</dbReference>
<evidence type="ECO:0000256" key="1">
    <source>
        <dbReference type="ARBA" id="ARBA00004571"/>
    </source>
</evidence>
<dbReference type="InterPro" id="IPR005017">
    <property type="entry name" value="OMPP1/FadL/TodX"/>
</dbReference>
<comment type="subcellular location">
    <subcellularLocation>
        <location evidence="1">Cell outer membrane</location>
        <topology evidence="1">Multi-pass membrane protein</topology>
    </subcellularLocation>
</comment>
<reference evidence="8 9" key="1">
    <citation type="submission" date="2017-05" db="EMBL/GenBank/DDBJ databases">
        <title>High clonality and local adaptation shapes Vibrionaceae linages within an endangered oasis.</title>
        <authorList>
            <person name="Vazquez-Rosas-Landa M."/>
        </authorList>
    </citation>
    <scope>NUCLEOTIDE SEQUENCE [LARGE SCALE GENOMIC DNA]</scope>
    <source>
        <strain evidence="8 9">P46_P4S1P180</strain>
    </source>
</reference>
<keyword evidence="3" id="KW-1134">Transmembrane beta strand</keyword>
<dbReference type="GO" id="GO:0015483">
    <property type="term" value="F:long-chain fatty acid transporting porin activity"/>
    <property type="evidence" value="ECO:0007669"/>
    <property type="project" value="TreeGrafter"/>
</dbReference>